<evidence type="ECO:0000256" key="6">
    <source>
        <dbReference type="SAM" id="SignalP"/>
    </source>
</evidence>
<proteinExistence type="inferred from homology"/>
<keyword evidence="3" id="KW-0295">Fungicide</keyword>
<evidence type="ECO:0008006" key="9">
    <source>
        <dbReference type="Google" id="ProtNLM"/>
    </source>
</evidence>
<keyword evidence="4" id="KW-0611">Plant defense</keyword>
<evidence type="ECO:0000256" key="5">
    <source>
        <dbReference type="ARBA" id="ARBA00023157"/>
    </source>
</evidence>
<dbReference type="GO" id="GO:0031640">
    <property type="term" value="P:killing of cells of another organism"/>
    <property type="evidence" value="ECO:0007669"/>
    <property type="project" value="UniProtKB-KW"/>
</dbReference>
<evidence type="ECO:0000313" key="8">
    <source>
        <dbReference type="Proteomes" id="UP001054252"/>
    </source>
</evidence>
<comment type="caution">
    <text evidence="7">The sequence shown here is derived from an EMBL/GenBank/DDBJ whole genome shotgun (WGS) entry which is preliminary data.</text>
</comment>
<evidence type="ECO:0000256" key="2">
    <source>
        <dbReference type="ARBA" id="ARBA00022529"/>
    </source>
</evidence>
<keyword evidence="5" id="KW-1015">Disulfide bond</keyword>
<protein>
    <recommendedName>
        <fullName evidence="9">Knottin scorpion toxin-like domain-containing protein</fullName>
    </recommendedName>
</protein>
<reference evidence="7 8" key="1">
    <citation type="journal article" date="2021" name="Commun. Biol.">
        <title>The genome of Shorea leprosula (Dipterocarpaceae) highlights the ecological relevance of drought in aseasonal tropical rainforests.</title>
        <authorList>
            <person name="Ng K.K.S."/>
            <person name="Kobayashi M.J."/>
            <person name="Fawcett J.A."/>
            <person name="Hatakeyama M."/>
            <person name="Paape T."/>
            <person name="Ng C.H."/>
            <person name="Ang C.C."/>
            <person name="Tnah L.H."/>
            <person name="Lee C.T."/>
            <person name="Nishiyama T."/>
            <person name="Sese J."/>
            <person name="O'Brien M.J."/>
            <person name="Copetti D."/>
            <person name="Mohd Noor M.I."/>
            <person name="Ong R.C."/>
            <person name="Putra M."/>
            <person name="Sireger I.Z."/>
            <person name="Indrioko S."/>
            <person name="Kosugi Y."/>
            <person name="Izuno A."/>
            <person name="Isagi Y."/>
            <person name="Lee S.L."/>
            <person name="Shimizu K.K."/>
        </authorList>
    </citation>
    <scope>NUCLEOTIDE SEQUENCE [LARGE SCALE GENOMIC DNA]</scope>
    <source>
        <strain evidence="7">214</strain>
    </source>
</reference>
<keyword evidence="8" id="KW-1185">Reference proteome</keyword>
<accession>A0AAV5HQQ1</accession>
<dbReference type="InterPro" id="IPR010851">
    <property type="entry name" value="DEFL"/>
</dbReference>
<sequence length="73" mass="7984">MRNFSTFVILLVTLLTTLGNGSVVVSAKTCTVLLKPTPECTKIDCTQDCIIKYGVSAVGRCHQFLSCYCDYPC</sequence>
<organism evidence="7 8">
    <name type="scientific">Rubroshorea leprosula</name>
    <dbReference type="NCBI Taxonomy" id="152421"/>
    <lineage>
        <taxon>Eukaryota</taxon>
        <taxon>Viridiplantae</taxon>
        <taxon>Streptophyta</taxon>
        <taxon>Embryophyta</taxon>
        <taxon>Tracheophyta</taxon>
        <taxon>Spermatophyta</taxon>
        <taxon>Magnoliopsida</taxon>
        <taxon>eudicotyledons</taxon>
        <taxon>Gunneridae</taxon>
        <taxon>Pentapetalae</taxon>
        <taxon>rosids</taxon>
        <taxon>malvids</taxon>
        <taxon>Malvales</taxon>
        <taxon>Dipterocarpaceae</taxon>
        <taxon>Rubroshorea</taxon>
    </lineage>
</organism>
<keyword evidence="2" id="KW-0929">Antimicrobial</keyword>
<dbReference type="AlphaFoldDB" id="A0AAV5HQQ1"/>
<dbReference type="Pfam" id="PF07333">
    <property type="entry name" value="SLR1-BP"/>
    <property type="match status" value="1"/>
</dbReference>
<evidence type="ECO:0000256" key="4">
    <source>
        <dbReference type="ARBA" id="ARBA00022821"/>
    </source>
</evidence>
<evidence type="ECO:0000256" key="3">
    <source>
        <dbReference type="ARBA" id="ARBA00022577"/>
    </source>
</evidence>
<dbReference type="Proteomes" id="UP001054252">
    <property type="component" value="Unassembled WGS sequence"/>
</dbReference>
<dbReference type="EMBL" id="BPVZ01000003">
    <property type="protein sequence ID" value="GKU88887.1"/>
    <property type="molecule type" value="Genomic_DNA"/>
</dbReference>
<feature type="chain" id="PRO_5043674811" description="Knottin scorpion toxin-like domain-containing protein" evidence="6">
    <location>
        <begin position="22"/>
        <end position="73"/>
    </location>
</feature>
<evidence type="ECO:0000313" key="7">
    <source>
        <dbReference type="EMBL" id="GKU88887.1"/>
    </source>
</evidence>
<dbReference type="GO" id="GO:0050832">
    <property type="term" value="P:defense response to fungus"/>
    <property type="evidence" value="ECO:0007669"/>
    <property type="project" value="UniProtKB-KW"/>
</dbReference>
<evidence type="ECO:0000256" key="1">
    <source>
        <dbReference type="ARBA" id="ARBA00006722"/>
    </source>
</evidence>
<gene>
    <name evidence="7" type="ORF">SLEP1_g3099</name>
</gene>
<name>A0AAV5HQQ1_9ROSI</name>
<keyword evidence="6" id="KW-0732">Signal</keyword>
<feature type="signal peptide" evidence="6">
    <location>
        <begin position="1"/>
        <end position="21"/>
    </location>
</feature>
<comment type="similarity">
    <text evidence="1">Belongs to the DEFL family.</text>
</comment>